<feature type="signal peptide" evidence="1">
    <location>
        <begin position="1"/>
        <end position="27"/>
    </location>
</feature>
<evidence type="ECO:0008006" key="4">
    <source>
        <dbReference type="Google" id="ProtNLM"/>
    </source>
</evidence>
<reference evidence="2 3" key="1">
    <citation type="submission" date="2017-03" db="EMBL/GenBank/DDBJ databases">
        <title>Lifting the veil on microbial sulfur biogeochemistry in mining wastewaters.</title>
        <authorList>
            <person name="Kantor R.S."/>
            <person name="Colenbrander Nelson T."/>
            <person name="Marshall S."/>
            <person name="Bennett D."/>
            <person name="Apte S."/>
            <person name="Camacho D."/>
            <person name="Thomas B.C."/>
            <person name="Warren L.A."/>
            <person name="Banfield J.F."/>
        </authorList>
    </citation>
    <scope>NUCLEOTIDE SEQUENCE [LARGE SCALE GENOMIC DNA]</scope>
    <source>
        <strain evidence="2">32-67-7</strain>
    </source>
</reference>
<gene>
    <name evidence="2" type="ORF">B7Z12_22075</name>
</gene>
<evidence type="ECO:0000313" key="2">
    <source>
        <dbReference type="EMBL" id="OYW97162.1"/>
    </source>
</evidence>
<dbReference type="Proteomes" id="UP000215616">
    <property type="component" value="Unassembled WGS sequence"/>
</dbReference>
<protein>
    <recommendedName>
        <fullName evidence="4">DUF1579 domain-containing protein</fullName>
    </recommendedName>
</protein>
<keyword evidence="1" id="KW-0732">Signal</keyword>
<accession>A0A258CQ48</accession>
<proteinExistence type="predicted"/>
<sequence>MRRGGGSVAAVLAMTALAGPASSFAQAAPPTGAQQSRDGSHDFDWEIGSWTTHLRYLPEPLRGSNRWLEYRGTTEVRPVLDGRANLVELSVEGEAGRIEGASLRLYNPETRQWTLNFASARSGVLSPPVTGAFDAKGQGIFYGVDTVGGRTVLVRFVISDVTPNSARFEQAFSDNGGVSWETNWIATDTRR</sequence>
<organism evidence="2 3">
    <name type="scientific">Caulobacter vibrioides</name>
    <name type="common">Caulobacter crescentus</name>
    <dbReference type="NCBI Taxonomy" id="155892"/>
    <lineage>
        <taxon>Bacteria</taxon>
        <taxon>Pseudomonadati</taxon>
        <taxon>Pseudomonadota</taxon>
        <taxon>Alphaproteobacteria</taxon>
        <taxon>Caulobacterales</taxon>
        <taxon>Caulobacteraceae</taxon>
        <taxon>Caulobacter</taxon>
    </lineage>
</organism>
<feature type="chain" id="PRO_5012897993" description="DUF1579 domain-containing protein" evidence="1">
    <location>
        <begin position="28"/>
        <end position="191"/>
    </location>
</feature>
<name>A0A258CQ48_CAUVI</name>
<evidence type="ECO:0000256" key="1">
    <source>
        <dbReference type="SAM" id="SignalP"/>
    </source>
</evidence>
<dbReference type="AlphaFoldDB" id="A0A258CQ48"/>
<comment type="caution">
    <text evidence="2">The sequence shown here is derived from an EMBL/GenBank/DDBJ whole genome shotgun (WGS) entry which is preliminary data.</text>
</comment>
<dbReference type="EMBL" id="NCDQ01000707">
    <property type="protein sequence ID" value="OYW97162.1"/>
    <property type="molecule type" value="Genomic_DNA"/>
</dbReference>
<evidence type="ECO:0000313" key="3">
    <source>
        <dbReference type="Proteomes" id="UP000215616"/>
    </source>
</evidence>